<feature type="non-terminal residue" evidence="2">
    <location>
        <position position="145"/>
    </location>
</feature>
<dbReference type="EMBL" id="JAMKFB020000003">
    <property type="protein sequence ID" value="KAL0198081.1"/>
    <property type="molecule type" value="Genomic_DNA"/>
</dbReference>
<feature type="non-terminal residue" evidence="2">
    <location>
        <position position="1"/>
    </location>
</feature>
<accession>A0ABD0RIB4</accession>
<dbReference type="InterPro" id="IPR000772">
    <property type="entry name" value="Ricin_B_lectin"/>
</dbReference>
<keyword evidence="3" id="KW-1185">Reference proteome</keyword>
<evidence type="ECO:0000259" key="1">
    <source>
        <dbReference type="Pfam" id="PF24562"/>
    </source>
</evidence>
<dbReference type="Proteomes" id="UP001529510">
    <property type="component" value="Unassembled WGS sequence"/>
</dbReference>
<gene>
    <name evidence="2" type="ORF">M9458_006621</name>
</gene>
<evidence type="ECO:0000313" key="3">
    <source>
        <dbReference type="Proteomes" id="UP001529510"/>
    </source>
</evidence>
<feature type="domain" description="Ricin B lectin" evidence="1">
    <location>
        <begin position="5"/>
        <end position="141"/>
    </location>
</feature>
<dbReference type="PROSITE" id="PS50231">
    <property type="entry name" value="RICIN_B_LECTIN"/>
    <property type="match status" value="1"/>
</dbReference>
<comment type="caution">
    <text evidence="2">The sequence shown here is derived from an EMBL/GenBank/DDBJ whole genome shotgun (WGS) entry which is preliminary data.</text>
</comment>
<dbReference type="InterPro" id="IPR035992">
    <property type="entry name" value="Ricin_B-like_lectins"/>
</dbReference>
<reference evidence="2 3" key="1">
    <citation type="submission" date="2024-05" db="EMBL/GenBank/DDBJ databases">
        <title>Genome sequencing and assembly of Indian major carp, Cirrhinus mrigala (Hamilton, 1822).</title>
        <authorList>
            <person name="Mohindra V."/>
            <person name="Chowdhury L.M."/>
            <person name="Lal K."/>
            <person name="Jena J.K."/>
        </authorList>
    </citation>
    <scope>NUCLEOTIDE SEQUENCE [LARGE SCALE GENOMIC DNA]</scope>
    <source>
        <strain evidence="2">CM1030</strain>
        <tissue evidence="2">Blood</tissue>
    </source>
</reference>
<organism evidence="2 3">
    <name type="scientific">Cirrhinus mrigala</name>
    <name type="common">Mrigala</name>
    <dbReference type="NCBI Taxonomy" id="683832"/>
    <lineage>
        <taxon>Eukaryota</taxon>
        <taxon>Metazoa</taxon>
        <taxon>Chordata</taxon>
        <taxon>Craniata</taxon>
        <taxon>Vertebrata</taxon>
        <taxon>Euteleostomi</taxon>
        <taxon>Actinopterygii</taxon>
        <taxon>Neopterygii</taxon>
        <taxon>Teleostei</taxon>
        <taxon>Ostariophysi</taxon>
        <taxon>Cypriniformes</taxon>
        <taxon>Cyprinidae</taxon>
        <taxon>Labeoninae</taxon>
        <taxon>Labeonini</taxon>
        <taxon>Cirrhinus</taxon>
    </lineage>
</organism>
<evidence type="ECO:0000313" key="2">
    <source>
        <dbReference type="EMBL" id="KAL0198081.1"/>
    </source>
</evidence>
<name>A0ABD0RIB4_CIRMR</name>
<dbReference type="Gene3D" id="2.80.10.50">
    <property type="match status" value="1"/>
</dbReference>
<dbReference type="Pfam" id="PF24562">
    <property type="entry name" value="CysR_MRC2_N"/>
    <property type="match status" value="1"/>
</dbReference>
<proteinExistence type="predicted"/>
<sequence length="145" mass="16189">HTDETDTFAFFHEGAQGCLGVRDHMLYLSSSCKGDAQLWKWVTRGRLFNIGSSLCLGITTGNVSSFGDKSPLGVFRCDYEPPRVRWTWSCSKFLEMLESYLPSPKLLPNTGNVSVAAASPPARSPSQKSVWRVYDNQDLCAKSYR</sequence>
<dbReference type="AlphaFoldDB" id="A0ABD0RIB4"/>
<dbReference type="SUPFAM" id="SSF50370">
    <property type="entry name" value="Ricin B-like lectins"/>
    <property type="match status" value="1"/>
</dbReference>
<protein>
    <recommendedName>
        <fullName evidence="1">Ricin B lectin domain-containing protein</fullName>
    </recommendedName>
</protein>